<keyword evidence="3" id="KW-0344">Guanine-nucleotide releasing factor</keyword>
<dbReference type="GO" id="GO:0005737">
    <property type="term" value="C:cytoplasm"/>
    <property type="evidence" value="ECO:0007669"/>
    <property type="project" value="UniProtKB-SubCell"/>
</dbReference>
<accession>A0A2G9SB92</accession>
<evidence type="ECO:0000256" key="1">
    <source>
        <dbReference type="ARBA" id="ARBA00004496"/>
    </source>
</evidence>
<keyword evidence="7" id="KW-1185">Reference proteome</keyword>
<dbReference type="Gene3D" id="2.30.29.30">
    <property type="entry name" value="Pleckstrin-homology domain (PH domain)/Phosphotyrosine-binding domain (PTB)"/>
    <property type="match status" value="1"/>
</dbReference>
<dbReference type="InterPro" id="IPR055251">
    <property type="entry name" value="SOS1_NGEF_PH"/>
</dbReference>
<dbReference type="Proteomes" id="UP000228934">
    <property type="component" value="Unassembled WGS sequence"/>
</dbReference>
<evidence type="ECO:0000259" key="5">
    <source>
        <dbReference type="PROSITE" id="PS50003"/>
    </source>
</evidence>
<dbReference type="InterPro" id="IPR035899">
    <property type="entry name" value="DBL_dom_sf"/>
</dbReference>
<dbReference type="SUPFAM" id="SSF50729">
    <property type="entry name" value="PH domain-like"/>
    <property type="match status" value="1"/>
</dbReference>
<evidence type="ECO:0000256" key="4">
    <source>
        <dbReference type="SAM" id="MobiDB-lite"/>
    </source>
</evidence>
<dbReference type="InterPro" id="IPR001849">
    <property type="entry name" value="PH_domain"/>
</dbReference>
<sequence length="282" mass="32720">QDLLRVNQDDPVDEYSSKPGDKQQDSRNVLRRHGFGPTNKDQMRTNVINEILNTEKDYIKHLKDICENPGNTFETALHVGEVPGQWTERVGPAERVGETIAETTGRESLGDQRGPDFADVEAALNAMKNVAKLINERKRRLENIDKIAHWQSSIEEWEGEDILTRSSELIHSGELTKISQLQSKGQQRIFFLFDHQIVYCKKDILRRDMLYYKGKINMDDMEVINVEDGKDKDFNITVKNAFKLQSKVSDEVHLLLAKKPEQKQRWLQAFEEERKQVLQDEQ</sequence>
<dbReference type="PANTHER" id="PTHR47544">
    <property type="entry name" value="RHO GUANINE NUCLEOTIDE EXCHANGE FACTOR 4"/>
    <property type="match status" value="1"/>
</dbReference>
<evidence type="ECO:0000313" key="6">
    <source>
        <dbReference type="EMBL" id="PIO37407.1"/>
    </source>
</evidence>
<feature type="non-terminal residue" evidence="6">
    <location>
        <position position="1"/>
    </location>
</feature>
<dbReference type="Pfam" id="PF22697">
    <property type="entry name" value="SOS1_NGEF_PH"/>
    <property type="match status" value="1"/>
</dbReference>
<name>A0A2G9SB92_AQUCT</name>
<protein>
    <recommendedName>
        <fullName evidence="5">PH domain-containing protein</fullName>
    </recommendedName>
</protein>
<evidence type="ECO:0000313" key="7">
    <source>
        <dbReference type="Proteomes" id="UP000228934"/>
    </source>
</evidence>
<dbReference type="GO" id="GO:0005085">
    <property type="term" value="F:guanyl-nucleotide exchange factor activity"/>
    <property type="evidence" value="ECO:0007669"/>
    <property type="project" value="UniProtKB-KW"/>
</dbReference>
<dbReference type="PROSITE" id="PS50003">
    <property type="entry name" value="PH_DOMAIN"/>
    <property type="match status" value="1"/>
</dbReference>
<dbReference type="EMBL" id="KV926542">
    <property type="protein sequence ID" value="PIO37407.1"/>
    <property type="molecule type" value="Genomic_DNA"/>
</dbReference>
<dbReference type="SUPFAM" id="SSF48065">
    <property type="entry name" value="DBL homology domain (DH-domain)"/>
    <property type="match status" value="2"/>
</dbReference>
<keyword evidence="2" id="KW-0963">Cytoplasm</keyword>
<dbReference type="Gene3D" id="1.20.900.10">
    <property type="entry name" value="Dbl homology (DH) domain"/>
    <property type="match status" value="1"/>
</dbReference>
<feature type="non-terminal residue" evidence="6">
    <location>
        <position position="282"/>
    </location>
</feature>
<dbReference type="PANTHER" id="PTHR47544:SF2">
    <property type="entry name" value="RHO GUANINE NUCLEOTIDE EXCHANGE FACTOR 4"/>
    <property type="match status" value="1"/>
</dbReference>
<feature type="domain" description="PH" evidence="5">
    <location>
        <begin position="168"/>
        <end position="275"/>
    </location>
</feature>
<reference evidence="7" key="1">
    <citation type="journal article" date="2017" name="Nat. Commun.">
        <title>The North American bullfrog draft genome provides insight into hormonal regulation of long noncoding RNA.</title>
        <authorList>
            <person name="Hammond S.A."/>
            <person name="Warren R.L."/>
            <person name="Vandervalk B.P."/>
            <person name="Kucuk E."/>
            <person name="Khan H."/>
            <person name="Gibb E.A."/>
            <person name="Pandoh P."/>
            <person name="Kirk H."/>
            <person name="Zhao Y."/>
            <person name="Jones M."/>
            <person name="Mungall A.J."/>
            <person name="Coope R."/>
            <person name="Pleasance S."/>
            <person name="Moore R.A."/>
            <person name="Holt R.A."/>
            <person name="Round J.M."/>
            <person name="Ohora S."/>
            <person name="Walle B.V."/>
            <person name="Veldhoen N."/>
            <person name="Helbing C.C."/>
            <person name="Birol I."/>
        </authorList>
    </citation>
    <scope>NUCLEOTIDE SEQUENCE [LARGE SCALE GENOMIC DNA]</scope>
</reference>
<dbReference type="AlphaFoldDB" id="A0A2G9SB92"/>
<dbReference type="OrthoDB" id="660555at2759"/>
<evidence type="ECO:0000256" key="3">
    <source>
        <dbReference type="ARBA" id="ARBA00022658"/>
    </source>
</evidence>
<organism evidence="6 7">
    <name type="scientific">Aquarana catesbeiana</name>
    <name type="common">American bullfrog</name>
    <name type="synonym">Rana catesbeiana</name>
    <dbReference type="NCBI Taxonomy" id="8400"/>
    <lineage>
        <taxon>Eukaryota</taxon>
        <taxon>Metazoa</taxon>
        <taxon>Chordata</taxon>
        <taxon>Craniata</taxon>
        <taxon>Vertebrata</taxon>
        <taxon>Euteleostomi</taxon>
        <taxon>Amphibia</taxon>
        <taxon>Batrachia</taxon>
        <taxon>Anura</taxon>
        <taxon>Neobatrachia</taxon>
        <taxon>Ranoidea</taxon>
        <taxon>Ranidae</taxon>
        <taxon>Aquarana</taxon>
    </lineage>
</organism>
<gene>
    <name evidence="6" type="ORF">AB205_0134440</name>
</gene>
<feature type="region of interest" description="Disordered" evidence="4">
    <location>
        <begin position="1"/>
        <end position="41"/>
    </location>
</feature>
<feature type="compositionally biased region" description="Basic and acidic residues" evidence="4">
    <location>
        <begin position="15"/>
        <end position="25"/>
    </location>
</feature>
<proteinExistence type="predicted"/>
<evidence type="ECO:0000256" key="2">
    <source>
        <dbReference type="ARBA" id="ARBA00022490"/>
    </source>
</evidence>
<comment type="subcellular location">
    <subcellularLocation>
        <location evidence="1">Cytoplasm</location>
    </subcellularLocation>
</comment>
<dbReference type="SMART" id="SM00233">
    <property type="entry name" value="PH"/>
    <property type="match status" value="1"/>
</dbReference>
<dbReference type="CDD" id="cd01224">
    <property type="entry name" value="PH_Collybistin_ASEF"/>
    <property type="match status" value="1"/>
</dbReference>
<dbReference type="InterPro" id="IPR011993">
    <property type="entry name" value="PH-like_dom_sf"/>
</dbReference>